<reference evidence="1 2" key="1">
    <citation type="submission" date="2020-08" db="EMBL/GenBank/DDBJ databases">
        <title>Genomic Encyclopedia of Type Strains, Phase IV (KMG-IV): sequencing the most valuable type-strain genomes for metagenomic binning, comparative biology and taxonomic classification.</title>
        <authorList>
            <person name="Goeker M."/>
        </authorList>
    </citation>
    <scope>NUCLEOTIDE SEQUENCE [LARGE SCALE GENOMIC DNA]</scope>
    <source>
        <strain evidence="1 2">DSM 100039</strain>
    </source>
</reference>
<gene>
    <name evidence="1" type="ORF">HNQ71_000293</name>
</gene>
<evidence type="ECO:0000313" key="2">
    <source>
        <dbReference type="Proteomes" id="UP000556329"/>
    </source>
</evidence>
<protein>
    <submittedName>
        <fullName evidence="1">Uncharacterized protein</fullName>
    </submittedName>
</protein>
<name>A0A841PCN2_9HYPH</name>
<dbReference type="AlphaFoldDB" id="A0A841PCN2"/>
<keyword evidence="2" id="KW-1185">Reference proteome</keyword>
<evidence type="ECO:0000313" key="1">
    <source>
        <dbReference type="EMBL" id="MBB6407649.1"/>
    </source>
</evidence>
<organism evidence="1 2">
    <name type="scientific">Mesorhizobium sangaii</name>
    <dbReference type="NCBI Taxonomy" id="505389"/>
    <lineage>
        <taxon>Bacteria</taxon>
        <taxon>Pseudomonadati</taxon>
        <taxon>Pseudomonadota</taxon>
        <taxon>Alphaproteobacteria</taxon>
        <taxon>Hyphomicrobiales</taxon>
        <taxon>Phyllobacteriaceae</taxon>
        <taxon>Mesorhizobium</taxon>
    </lineage>
</organism>
<dbReference type="Proteomes" id="UP000556329">
    <property type="component" value="Unassembled WGS sequence"/>
</dbReference>
<proteinExistence type="predicted"/>
<accession>A0A841PCN2</accession>
<comment type="caution">
    <text evidence="1">The sequence shown here is derived from an EMBL/GenBank/DDBJ whole genome shotgun (WGS) entry which is preliminary data.</text>
</comment>
<dbReference type="EMBL" id="JACHEF010000001">
    <property type="protein sequence ID" value="MBB6407649.1"/>
    <property type="molecule type" value="Genomic_DNA"/>
</dbReference>
<sequence>MLARTPKAADMDFANILKIPPKPAAIAQAERVWRESVGELEAARAKHREMHRQYFGQQPGMPPTITAAEVDQAGQEIAPFQAREREAQQLLEAQRKAFDDDLAALKPKIESYRAAIAAKIDELEDLIGMGALFYAASVEARTKLPSKMPSRCEALLGPHCIGMLRKILNAVD</sequence>